<organism evidence="2 3">
    <name type="scientific">Arthrobacter russicus</name>
    <dbReference type="NCBI Taxonomy" id="172040"/>
    <lineage>
        <taxon>Bacteria</taxon>
        <taxon>Bacillati</taxon>
        <taxon>Actinomycetota</taxon>
        <taxon>Actinomycetes</taxon>
        <taxon>Micrococcales</taxon>
        <taxon>Micrococcaceae</taxon>
        <taxon>Arthrobacter</taxon>
    </lineage>
</organism>
<dbReference type="EMBL" id="JAVDQF010000001">
    <property type="protein sequence ID" value="MDR6268602.1"/>
    <property type="molecule type" value="Genomic_DNA"/>
</dbReference>
<protein>
    <recommendedName>
        <fullName evidence="1">DUF4166 domain-containing protein</fullName>
    </recommendedName>
</protein>
<evidence type="ECO:0000313" key="3">
    <source>
        <dbReference type="Proteomes" id="UP001185069"/>
    </source>
</evidence>
<evidence type="ECO:0000313" key="2">
    <source>
        <dbReference type="EMBL" id="MDR6268602.1"/>
    </source>
</evidence>
<reference evidence="2 3" key="1">
    <citation type="submission" date="2023-07" db="EMBL/GenBank/DDBJ databases">
        <title>Sequencing the genomes of 1000 actinobacteria strains.</title>
        <authorList>
            <person name="Klenk H.-P."/>
        </authorList>
    </citation>
    <scope>NUCLEOTIDE SEQUENCE [LARGE SCALE GENOMIC DNA]</scope>
    <source>
        <strain evidence="2 3">DSM 14555</strain>
    </source>
</reference>
<dbReference type="RefSeq" id="WP_296365030.1">
    <property type="nucleotide sequence ID" value="NZ_BAAAHY010000006.1"/>
</dbReference>
<evidence type="ECO:0000259" key="1">
    <source>
        <dbReference type="Pfam" id="PF13761"/>
    </source>
</evidence>
<accession>A0ABU1J837</accession>
<dbReference type="Proteomes" id="UP001185069">
    <property type="component" value="Unassembled WGS sequence"/>
</dbReference>
<dbReference type="InterPro" id="IPR025311">
    <property type="entry name" value="DUF4166"/>
</dbReference>
<comment type="caution">
    <text evidence="2">The sequence shown here is derived from an EMBL/GenBank/DDBJ whole genome shotgun (WGS) entry which is preliminary data.</text>
</comment>
<name>A0ABU1J837_9MICC</name>
<dbReference type="Pfam" id="PF13761">
    <property type="entry name" value="DUF4166"/>
    <property type="match status" value="1"/>
</dbReference>
<proteinExistence type="predicted"/>
<keyword evidence="3" id="KW-1185">Reference proteome</keyword>
<gene>
    <name evidence="2" type="ORF">JOE69_000840</name>
</gene>
<feature type="domain" description="DUF4166" evidence="1">
    <location>
        <begin position="25"/>
        <end position="208"/>
    </location>
</feature>
<sequence length="242" mass="27107">MSRPAHRPRPTSVYQQAMGADFQALQPELQEYFSLTPGSGFYGLGTGRFDVVGCPQRWLRPLLALNAAEEAFFPEYGENIPFEVQNHAHADPFGRASLTTVRTIQFPAADRIFQDTTSLTPRGLVDYLGRRRRLATDLHPEVGPGRSLRAISTSSRFFGGNLRLGLPGGLDATAYMEQKWDPASNQHRIQVKVLHRMLGVLLVYSGGFDYRLVPYPRHEAAAHGVPDSLPLQVRPDRWEPRV</sequence>